<keyword evidence="6" id="KW-0442">Lipid degradation</keyword>
<evidence type="ECO:0000313" key="12">
    <source>
        <dbReference type="Proteomes" id="UP000694404"/>
    </source>
</evidence>
<dbReference type="Proteomes" id="UP000694404">
    <property type="component" value="Unplaced"/>
</dbReference>
<evidence type="ECO:0000259" key="10">
    <source>
        <dbReference type="Pfam" id="PF13088"/>
    </source>
</evidence>
<evidence type="ECO:0000256" key="1">
    <source>
        <dbReference type="ARBA" id="ARBA00000427"/>
    </source>
</evidence>
<accession>A0A8C0GH28</accession>
<evidence type="ECO:0000256" key="5">
    <source>
        <dbReference type="ARBA" id="ARBA00022801"/>
    </source>
</evidence>
<protein>
    <recommendedName>
        <fullName evidence="3">exo-alpha-sialidase</fullName>
        <ecNumber evidence="3">3.2.1.18</ecNumber>
    </recommendedName>
</protein>
<dbReference type="GO" id="GO:0006689">
    <property type="term" value="P:ganglioside catabolic process"/>
    <property type="evidence" value="ECO:0007669"/>
    <property type="project" value="TreeGrafter"/>
</dbReference>
<feature type="domain" description="Sialidase" evidence="10">
    <location>
        <begin position="31"/>
        <end position="340"/>
    </location>
</feature>
<evidence type="ECO:0000256" key="3">
    <source>
        <dbReference type="ARBA" id="ARBA00012733"/>
    </source>
</evidence>
<evidence type="ECO:0000256" key="6">
    <source>
        <dbReference type="ARBA" id="ARBA00022963"/>
    </source>
</evidence>
<evidence type="ECO:0000256" key="9">
    <source>
        <dbReference type="ARBA" id="ARBA00023295"/>
    </source>
</evidence>
<dbReference type="PANTHER" id="PTHR10628">
    <property type="entry name" value="SIALIDASE"/>
    <property type="match status" value="1"/>
</dbReference>
<dbReference type="FunFam" id="2.120.10.10:FF:000002">
    <property type="entry name" value="Neuraminidase 3"/>
    <property type="match status" value="1"/>
</dbReference>
<dbReference type="OMA" id="ECGIKRE"/>
<dbReference type="AlphaFoldDB" id="A0A8C0GH28"/>
<comment type="similarity">
    <text evidence="2">Belongs to the glycosyl hydrolase 33 family.</text>
</comment>
<keyword evidence="12" id="KW-1185">Reference proteome</keyword>
<dbReference type="Pfam" id="PF13088">
    <property type="entry name" value="BNR_2"/>
    <property type="match status" value="1"/>
</dbReference>
<dbReference type="Gene3D" id="2.120.10.10">
    <property type="match status" value="1"/>
</dbReference>
<keyword evidence="5" id="KW-0378">Hydrolase</keyword>
<dbReference type="Ensembl" id="ENSCABT00000009623.1">
    <property type="protein sequence ID" value="ENSCABP00000008779.1"/>
    <property type="gene ID" value="ENSCABG00000006626.1"/>
</dbReference>
<dbReference type="EC" id="3.2.1.18" evidence="3"/>
<evidence type="ECO:0000256" key="8">
    <source>
        <dbReference type="ARBA" id="ARBA00023277"/>
    </source>
</evidence>
<dbReference type="GO" id="GO:0004308">
    <property type="term" value="F:exo-alpha-sialidase activity"/>
    <property type="evidence" value="ECO:0007669"/>
    <property type="project" value="UniProtKB-EC"/>
</dbReference>
<reference evidence="11" key="2">
    <citation type="submission" date="2025-09" db="UniProtKB">
        <authorList>
            <consortium name="Ensembl"/>
        </authorList>
    </citation>
    <scope>IDENTIFICATION</scope>
</reference>
<keyword evidence="4" id="KW-0677">Repeat</keyword>
<keyword evidence="9" id="KW-0326">Glycosidase</keyword>
<dbReference type="InterPro" id="IPR026856">
    <property type="entry name" value="Sialidase_fam"/>
</dbReference>
<dbReference type="PANTHER" id="PTHR10628:SF23">
    <property type="entry name" value="SIALIDASE-3"/>
    <property type="match status" value="1"/>
</dbReference>
<organism evidence="11 12">
    <name type="scientific">Chelonoidis abingdonii</name>
    <name type="common">Abingdon island giant tortoise</name>
    <name type="synonym">Testudo abingdonii</name>
    <dbReference type="NCBI Taxonomy" id="106734"/>
    <lineage>
        <taxon>Eukaryota</taxon>
        <taxon>Metazoa</taxon>
        <taxon>Chordata</taxon>
        <taxon>Craniata</taxon>
        <taxon>Vertebrata</taxon>
        <taxon>Euteleostomi</taxon>
        <taxon>Archelosauria</taxon>
        <taxon>Testudinata</taxon>
        <taxon>Testudines</taxon>
        <taxon>Cryptodira</taxon>
        <taxon>Durocryptodira</taxon>
        <taxon>Testudinoidea</taxon>
        <taxon>Testudinidae</taxon>
        <taxon>Chelonoidis</taxon>
    </lineage>
</organism>
<comment type="catalytic activity">
    <reaction evidence="1">
        <text>Hydrolysis of alpha-(2-&gt;3)-, alpha-(2-&gt;6)-, alpha-(2-&gt;8)- glycosidic linkages of terminal sialic acid residues in oligosaccharides, glycoproteins, glycolipids, colominic acid and synthetic substrates.</text>
        <dbReference type="EC" id="3.2.1.18"/>
    </reaction>
</comment>
<evidence type="ECO:0000313" key="11">
    <source>
        <dbReference type="Ensembl" id="ENSCABP00000008779.1"/>
    </source>
</evidence>
<name>A0A8C0GH28_CHEAB</name>
<evidence type="ECO:0000256" key="4">
    <source>
        <dbReference type="ARBA" id="ARBA00022737"/>
    </source>
</evidence>
<keyword evidence="8" id="KW-0119">Carbohydrate metabolism</keyword>
<dbReference type="InterPro" id="IPR011040">
    <property type="entry name" value="Sialidase"/>
</dbReference>
<dbReference type="CDD" id="cd15482">
    <property type="entry name" value="Sialidase_non-viral"/>
    <property type="match status" value="1"/>
</dbReference>
<sequence length="386" mass="43025">FISLPLSKNSSDLQSGVTYRVPALLYIPSDTLLAFAEKRSSARDEDAEYLVLRRGRKTGTSVKWGPREPLTSAVLLGYRTMSPCLVYERKSQTVFLFFICVRQHVSEQWQIWTGQNAARLCYVWSGDAGQTWSSLTDLTEQVIGEDLKDWATFAVGPGHGVQLRSGRLVIPAYAYHITARCCHLPLPWGTQPRSLVFYSDDGGQRWHKGELIEGMKTGECQVAEVACQACDPVLYCNARTPCRCRAAAFSTDQGLTFESPSSCKKLCEPPHGCQGSVVSFTPTTGSTVSWLLYSHPMDKCKRVDLGIYLNQSPLNEAKWEHPWLLYKGPCGYSDLAVLQEASAPLLFGCLFECGVNHACEEITFQLFSFEDLQSSLEKPESKQKSD</sequence>
<evidence type="ECO:0000256" key="2">
    <source>
        <dbReference type="ARBA" id="ARBA00009348"/>
    </source>
</evidence>
<proteinExistence type="inferred from homology"/>
<reference evidence="11" key="1">
    <citation type="submission" date="2025-08" db="UniProtKB">
        <authorList>
            <consortium name="Ensembl"/>
        </authorList>
    </citation>
    <scope>IDENTIFICATION</scope>
</reference>
<dbReference type="InterPro" id="IPR036278">
    <property type="entry name" value="Sialidase_sf"/>
</dbReference>
<dbReference type="GO" id="GO:0005737">
    <property type="term" value="C:cytoplasm"/>
    <property type="evidence" value="ECO:0007669"/>
    <property type="project" value="TreeGrafter"/>
</dbReference>
<dbReference type="SUPFAM" id="SSF50939">
    <property type="entry name" value="Sialidases"/>
    <property type="match status" value="1"/>
</dbReference>
<dbReference type="GO" id="GO:0009313">
    <property type="term" value="P:oligosaccharide catabolic process"/>
    <property type="evidence" value="ECO:0007669"/>
    <property type="project" value="TreeGrafter"/>
</dbReference>
<keyword evidence="7" id="KW-0443">Lipid metabolism</keyword>
<dbReference type="GO" id="GO:0016020">
    <property type="term" value="C:membrane"/>
    <property type="evidence" value="ECO:0007669"/>
    <property type="project" value="TreeGrafter"/>
</dbReference>
<evidence type="ECO:0000256" key="7">
    <source>
        <dbReference type="ARBA" id="ARBA00023098"/>
    </source>
</evidence>
<dbReference type="GeneTree" id="ENSGT00950000182944"/>